<evidence type="ECO:0000256" key="3">
    <source>
        <dbReference type="ARBA" id="ARBA00012483"/>
    </source>
</evidence>
<dbReference type="KEGG" id="qlo:115987267"/>
<gene>
    <name evidence="12" type="primary">LOC115987267</name>
</gene>
<dbReference type="EMBL" id="LRBV02000004">
    <property type="status" value="NOT_ANNOTATED_CDS"/>
    <property type="molecule type" value="Genomic_DNA"/>
</dbReference>
<dbReference type="PANTHER" id="PTHR46764">
    <property type="entry name" value="E3 UBIQUITIN-PROTEIN LIGASE BAH1"/>
    <property type="match status" value="1"/>
</dbReference>
<evidence type="ECO:0000313" key="13">
    <source>
        <dbReference type="Proteomes" id="UP000594261"/>
    </source>
</evidence>
<organism evidence="12 13">
    <name type="scientific">Quercus lobata</name>
    <name type="common">Valley oak</name>
    <dbReference type="NCBI Taxonomy" id="97700"/>
    <lineage>
        <taxon>Eukaryota</taxon>
        <taxon>Viridiplantae</taxon>
        <taxon>Streptophyta</taxon>
        <taxon>Embryophyta</taxon>
        <taxon>Tracheophyta</taxon>
        <taxon>Spermatophyta</taxon>
        <taxon>Magnoliopsida</taxon>
        <taxon>eudicotyledons</taxon>
        <taxon>Gunneridae</taxon>
        <taxon>Pentapetalae</taxon>
        <taxon>rosids</taxon>
        <taxon>fabids</taxon>
        <taxon>Fagales</taxon>
        <taxon>Fagaceae</taxon>
        <taxon>Quercus</taxon>
    </lineage>
</organism>
<evidence type="ECO:0000256" key="4">
    <source>
        <dbReference type="ARBA" id="ARBA00022679"/>
    </source>
</evidence>
<dbReference type="InterPro" id="IPR004331">
    <property type="entry name" value="SPX_dom"/>
</dbReference>
<dbReference type="UniPathway" id="UPA00143"/>
<feature type="domain" description="SPX" evidence="11">
    <location>
        <begin position="1"/>
        <end position="151"/>
    </location>
</feature>
<dbReference type="GO" id="GO:0061630">
    <property type="term" value="F:ubiquitin protein ligase activity"/>
    <property type="evidence" value="ECO:0007669"/>
    <property type="project" value="UniProtKB-EC"/>
</dbReference>
<evidence type="ECO:0000256" key="9">
    <source>
        <dbReference type="PROSITE-ProRule" id="PRU00175"/>
    </source>
</evidence>
<dbReference type="Gene3D" id="3.30.40.10">
    <property type="entry name" value="Zinc/RING finger domain, C3HC4 (zinc finger)"/>
    <property type="match status" value="1"/>
</dbReference>
<comment type="catalytic activity">
    <reaction evidence="1">
        <text>S-ubiquitinyl-[E2 ubiquitin-conjugating enzyme]-L-cysteine + [acceptor protein]-L-lysine = [E2 ubiquitin-conjugating enzyme]-L-cysteine + N(6)-ubiquitinyl-[acceptor protein]-L-lysine.</text>
        <dbReference type="EC" id="2.3.2.27"/>
    </reaction>
</comment>
<evidence type="ECO:0000313" key="12">
    <source>
        <dbReference type="EnsemblPlants" id="QL04p042125:mrna"/>
    </source>
</evidence>
<evidence type="ECO:0000256" key="2">
    <source>
        <dbReference type="ARBA" id="ARBA00004906"/>
    </source>
</evidence>
<dbReference type="RefSeq" id="XP_030966639.1">
    <property type="nucleotide sequence ID" value="XM_031110779.1"/>
</dbReference>
<dbReference type="PROSITE" id="PS00518">
    <property type="entry name" value="ZF_RING_1"/>
    <property type="match status" value="1"/>
</dbReference>
<dbReference type="Proteomes" id="UP000594261">
    <property type="component" value="Chromosome 4"/>
</dbReference>
<dbReference type="InterPro" id="IPR018957">
    <property type="entry name" value="Znf_C3HC4_RING-type"/>
</dbReference>
<accession>A0A7N2LFE0</accession>
<dbReference type="InterPro" id="IPR017907">
    <property type="entry name" value="Znf_RING_CS"/>
</dbReference>
<dbReference type="Gramene" id="QL04p042125:mrna">
    <property type="protein sequence ID" value="QL04p042125:mrna"/>
    <property type="gene ID" value="QL04p042125"/>
</dbReference>
<reference evidence="12" key="2">
    <citation type="submission" date="2021-01" db="UniProtKB">
        <authorList>
            <consortium name="EnsemblPlants"/>
        </authorList>
    </citation>
    <scope>IDENTIFICATION</scope>
</reference>
<proteinExistence type="predicted"/>
<keyword evidence="8" id="KW-0862">Zinc</keyword>
<dbReference type="InterPro" id="IPR001841">
    <property type="entry name" value="Znf_RING"/>
</dbReference>
<evidence type="ECO:0000256" key="7">
    <source>
        <dbReference type="ARBA" id="ARBA00022786"/>
    </source>
</evidence>
<keyword evidence="7" id="KW-0833">Ubl conjugation pathway</keyword>
<dbReference type="SMART" id="SM00184">
    <property type="entry name" value="RING"/>
    <property type="match status" value="1"/>
</dbReference>
<evidence type="ECO:0000256" key="5">
    <source>
        <dbReference type="ARBA" id="ARBA00022723"/>
    </source>
</evidence>
<dbReference type="PROSITE" id="PS51382">
    <property type="entry name" value="SPX"/>
    <property type="match status" value="1"/>
</dbReference>
<dbReference type="FunCoup" id="A0A7N2LFE0">
    <property type="interactions" value="317"/>
</dbReference>
<dbReference type="Pfam" id="PF00097">
    <property type="entry name" value="zf-C3HC4"/>
    <property type="match status" value="1"/>
</dbReference>
<keyword evidence="6 9" id="KW-0863">Zinc-finger</keyword>
<dbReference type="EC" id="2.3.2.27" evidence="3"/>
<reference evidence="12 13" key="1">
    <citation type="journal article" date="2016" name="G3 (Bethesda)">
        <title>First Draft Assembly and Annotation of the Genome of a California Endemic Oak Quercus lobata Nee (Fagaceae).</title>
        <authorList>
            <person name="Sork V.L."/>
            <person name="Fitz-Gibbon S.T."/>
            <person name="Puiu D."/>
            <person name="Crepeau M."/>
            <person name="Gugger P.F."/>
            <person name="Sherman R."/>
            <person name="Stevens K."/>
            <person name="Langley C.H."/>
            <person name="Pellegrini M."/>
            <person name="Salzberg S.L."/>
        </authorList>
    </citation>
    <scope>NUCLEOTIDE SEQUENCE [LARGE SCALE GENOMIC DNA]</scope>
    <source>
        <strain evidence="12 13">cv. SW786</strain>
    </source>
</reference>
<keyword evidence="4" id="KW-0808">Transferase</keyword>
<evidence type="ECO:0000256" key="8">
    <source>
        <dbReference type="ARBA" id="ARBA00022833"/>
    </source>
</evidence>
<dbReference type="CDD" id="cd23127">
    <property type="entry name" value="RING-HC_BAH1-like"/>
    <property type="match status" value="1"/>
</dbReference>
<dbReference type="InterPro" id="IPR013083">
    <property type="entry name" value="Znf_RING/FYVE/PHD"/>
</dbReference>
<dbReference type="EnsemblPlants" id="QL04p042125:mrna">
    <property type="protein sequence ID" value="QL04p042125:mrna"/>
    <property type="gene ID" value="QL04p042125"/>
</dbReference>
<dbReference type="OMA" id="NCPRECA"/>
<dbReference type="OrthoDB" id="6105938at2759"/>
<evidence type="ECO:0000256" key="6">
    <source>
        <dbReference type="ARBA" id="ARBA00022771"/>
    </source>
</evidence>
<feature type="domain" description="RING-type" evidence="10">
    <location>
        <begin position="220"/>
        <end position="269"/>
    </location>
</feature>
<keyword evidence="5" id="KW-0479">Metal-binding</keyword>
<dbReference type="SUPFAM" id="SSF57850">
    <property type="entry name" value="RING/U-box"/>
    <property type="match status" value="1"/>
</dbReference>
<sequence length="331" mass="37712">MKFCKEYRQYMQGKEETLPVLGFKKLKKIMKKCRRDFRCKKNIDGLHNSQTCPDHCPVCDGTIFPSLLKDMSSVVGSFNEQAQKLLELHLASGFQKYFLWLRGNRQSDHTALIQKGKDLVSYALINAIAIRKILKKYDKIHDSKQGQTFKSQAQSMRIEILQSPWLCELMAFLINSRESKVKSEEAPAFEGCNLIFNDGKPSLTCEIFESIIKLDIDLTCSICLETVFDPVSLTCGHIFCYMCACSAASVTIIDGLKAAEPKGKCPLCREVGVFDGAVHLDELNILLSQSCHEYWEQRHQRERVERIQQAKQYWENQCLALSARNQATSSS</sequence>
<dbReference type="GO" id="GO:0016567">
    <property type="term" value="P:protein ubiquitination"/>
    <property type="evidence" value="ECO:0007669"/>
    <property type="project" value="UniProtKB-UniPathway"/>
</dbReference>
<evidence type="ECO:0000256" key="1">
    <source>
        <dbReference type="ARBA" id="ARBA00000900"/>
    </source>
</evidence>
<dbReference type="AlphaFoldDB" id="A0A7N2LFE0"/>
<evidence type="ECO:0000259" key="10">
    <source>
        <dbReference type="PROSITE" id="PS50089"/>
    </source>
</evidence>
<dbReference type="InterPro" id="IPR033326">
    <property type="entry name" value="BAH1"/>
</dbReference>
<evidence type="ECO:0000259" key="11">
    <source>
        <dbReference type="PROSITE" id="PS51382"/>
    </source>
</evidence>
<dbReference type="GeneID" id="115987267"/>
<dbReference type="PROSITE" id="PS50089">
    <property type="entry name" value="ZF_RING_2"/>
    <property type="match status" value="1"/>
</dbReference>
<keyword evidence="13" id="KW-1185">Reference proteome</keyword>
<name>A0A7N2LFE0_QUELO</name>
<dbReference type="InParanoid" id="A0A7N2LFE0"/>
<dbReference type="PANTHER" id="PTHR46764:SF1">
    <property type="entry name" value="E3 UBIQUITIN-PROTEIN LIGASE NLA"/>
    <property type="match status" value="1"/>
</dbReference>
<comment type="pathway">
    <text evidence="2">Protein modification; protein ubiquitination.</text>
</comment>
<dbReference type="GO" id="GO:0008270">
    <property type="term" value="F:zinc ion binding"/>
    <property type="evidence" value="ECO:0007669"/>
    <property type="project" value="UniProtKB-KW"/>
</dbReference>
<protein>
    <recommendedName>
        <fullName evidence="3">RING-type E3 ubiquitin transferase</fullName>
        <ecNumber evidence="3">2.3.2.27</ecNumber>
    </recommendedName>
</protein>